<protein>
    <submittedName>
        <fullName evidence="2">Uncharacterized protein</fullName>
    </submittedName>
</protein>
<keyword evidence="2" id="KW-0614">Plasmid</keyword>
<organism evidence="2 3">
    <name type="scientific">Pontibacter actiniarum</name>
    <dbReference type="NCBI Taxonomy" id="323450"/>
    <lineage>
        <taxon>Bacteria</taxon>
        <taxon>Pseudomonadati</taxon>
        <taxon>Bacteroidota</taxon>
        <taxon>Cytophagia</taxon>
        <taxon>Cytophagales</taxon>
        <taxon>Hymenobacteraceae</taxon>
        <taxon>Pontibacter</taxon>
    </lineage>
</organism>
<evidence type="ECO:0000313" key="2">
    <source>
        <dbReference type="EMBL" id="ARS37989.1"/>
    </source>
</evidence>
<feature type="region of interest" description="Disordered" evidence="1">
    <location>
        <begin position="178"/>
        <end position="199"/>
    </location>
</feature>
<dbReference type="EMBL" id="CP021236">
    <property type="protein sequence ID" value="ARS37989.1"/>
    <property type="molecule type" value="Genomic_DNA"/>
</dbReference>
<dbReference type="STRING" id="709015.GCA_000472485_00155"/>
<evidence type="ECO:0000313" key="3">
    <source>
        <dbReference type="Proteomes" id="UP000266292"/>
    </source>
</evidence>
<geneLocation type="plasmid" evidence="2 3">
    <name>unnamed</name>
</geneLocation>
<sequence>MLFIAFVSVFVAGCDANNKNSTAAGDRFIDSVAHSKVDSVAQSSEPTEGAEGGMSMIHQGMDLMRSGKEMVDKGYSDQDKPTVERGMRMIDQGMEMTNLGKGMMEKDKGAMADQNMSDDMDMMDTGMDMMNMGKNMADSSMNAKGMDMDMMDKDMHKGMDMMDRGMDMMDKVADKMKNNQMNKSKAPMPKDAPMEDGDM</sequence>
<keyword evidence="3" id="KW-1185">Reference proteome</keyword>
<reference evidence="3" key="1">
    <citation type="submission" date="2017-05" db="EMBL/GenBank/DDBJ databases">
        <authorList>
            <person name="Ray J."/>
            <person name="Price M."/>
            <person name="Deutschbauer A."/>
        </authorList>
    </citation>
    <scope>NUCLEOTIDE SEQUENCE [LARGE SCALE GENOMIC DNA]</scope>
    <source>
        <strain evidence="3">DSM 19842</strain>
        <plasmid evidence="3">unnamed</plasmid>
    </source>
</reference>
<gene>
    <name evidence="2" type="ORF">CA264_20775</name>
</gene>
<name>A0A1X9YYN4_9BACT</name>
<dbReference type="Proteomes" id="UP000266292">
    <property type="component" value="Plasmid unnamed"/>
</dbReference>
<accession>A0A1X9YYN4</accession>
<evidence type="ECO:0000256" key="1">
    <source>
        <dbReference type="SAM" id="MobiDB-lite"/>
    </source>
</evidence>
<proteinExistence type="predicted"/>
<dbReference type="OrthoDB" id="952096at2"/>
<dbReference type="AlphaFoldDB" id="A0A1X9YYN4"/>
<dbReference type="KEGG" id="pact:CA264_20775"/>